<feature type="region of interest" description="Disordered" evidence="1">
    <location>
        <begin position="249"/>
        <end position="280"/>
    </location>
</feature>
<feature type="compositionally biased region" description="Low complexity" evidence="1">
    <location>
        <begin position="81"/>
        <end position="94"/>
    </location>
</feature>
<feature type="compositionally biased region" description="Polar residues" evidence="1">
    <location>
        <begin position="254"/>
        <end position="269"/>
    </location>
</feature>
<reference evidence="2 3" key="1">
    <citation type="journal article" date="2019" name="Nat. Ecol. Evol.">
        <title>Megaphylogeny resolves global patterns of mushroom evolution.</title>
        <authorList>
            <person name="Varga T."/>
            <person name="Krizsan K."/>
            <person name="Foldi C."/>
            <person name="Dima B."/>
            <person name="Sanchez-Garcia M."/>
            <person name="Sanchez-Ramirez S."/>
            <person name="Szollosi G.J."/>
            <person name="Szarkandi J.G."/>
            <person name="Papp V."/>
            <person name="Albert L."/>
            <person name="Andreopoulos W."/>
            <person name="Angelini C."/>
            <person name="Antonin V."/>
            <person name="Barry K.W."/>
            <person name="Bougher N.L."/>
            <person name="Buchanan P."/>
            <person name="Buyck B."/>
            <person name="Bense V."/>
            <person name="Catcheside P."/>
            <person name="Chovatia M."/>
            <person name="Cooper J."/>
            <person name="Damon W."/>
            <person name="Desjardin D."/>
            <person name="Finy P."/>
            <person name="Geml J."/>
            <person name="Haridas S."/>
            <person name="Hughes K."/>
            <person name="Justo A."/>
            <person name="Karasinski D."/>
            <person name="Kautmanova I."/>
            <person name="Kiss B."/>
            <person name="Kocsube S."/>
            <person name="Kotiranta H."/>
            <person name="LaButti K.M."/>
            <person name="Lechner B.E."/>
            <person name="Liimatainen K."/>
            <person name="Lipzen A."/>
            <person name="Lukacs Z."/>
            <person name="Mihaltcheva S."/>
            <person name="Morgado L.N."/>
            <person name="Niskanen T."/>
            <person name="Noordeloos M.E."/>
            <person name="Ohm R.A."/>
            <person name="Ortiz-Santana B."/>
            <person name="Ovrebo C."/>
            <person name="Racz N."/>
            <person name="Riley R."/>
            <person name="Savchenko A."/>
            <person name="Shiryaev A."/>
            <person name="Soop K."/>
            <person name="Spirin V."/>
            <person name="Szebenyi C."/>
            <person name="Tomsovsky M."/>
            <person name="Tulloss R.E."/>
            <person name="Uehling J."/>
            <person name="Grigoriev I.V."/>
            <person name="Vagvolgyi C."/>
            <person name="Papp T."/>
            <person name="Martin F.M."/>
            <person name="Miettinen O."/>
            <person name="Hibbett D.S."/>
            <person name="Nagy L.G."/>
        </authorList>
    </citation>
    <scope>NUCLEOTIDE SEQUENCE [LARGE SCALE GENOMIC DNA]</scope>
    <source>
        <strain evidence="2 3">CBS 166.37</strain>
    </source>
</reference>
<dbReference type="AlphaFoldDB" id="A0A5C3MF16"/>
<sequence>MGRALFSHSYASSPAVRTEPEPTVDHCEKWSSWNRFDPDSDEFFQDAETEQFLDPAAVQYRQEQDDQARAAIITDIRPAEGSESGESSDSGSESPLPMEDDMLAMVSPVEWQRRFLEAGASEIQWQRRQLLPARAQTIDQTSAEQNRLARPRAASTTVPFLPPASMRSAVDLPPLVPRSPTVSRRTVNITPINIPIEPSSPSPISSESPSPRTPPPQTYRTRTPSHSMMTPSPAPTVTPRVYGWQRHGIPAIPTSPTGARMTTNAATTTSDRDTPLPNPRARMSFARIDAQPARIRVQNTVM</sequence>
<evidence type="ECO:0000256" key="1">
    <source>
        <dbReference type="SAM" id="MobiDB-lite"/>
    </source>
</evidence>
<evidence type="ECO:0000313" key="2">
    <source>
        <dbReference type="EMBL" id="TFK39771.1"/>
    </source>
</evidence>
<organism evidence="2 3">
    <name type="scientific">Crucibulum laeve</name>
    <dbReference type="NCBI Taxonomy" id="68775"/>
    <lineage>
        <taxon>Eukaryota</taxon>
        <taxon>Fungi</taxon>
        <taxon>Dikarya</taxon>
        <taxon>Basidiomycota</taxon>
        <taxon>Agaricomycotina</taxon>
        <taxon>Agaricomycetes</taxon>
        <taxon>Agaricomycetidae</taxon>
        <taxon>Agaricales</taxon>
        <taxon>Agaricineae</taxon>
        <taxon>Nidulariaceae</taxon>
        <taxon>Crucibulum</taxon>
    </lineage>
</organism>
<proteinExistence type="predicted"/>
<dbReference type="OrthoDB" id="3265863at2759"/>
<feature type="region of interest" description="Disordered" evidence="1">
    <location>
        <begin position="76"/>
        <end position="98"/>
    </location>
</feature>
<gene>
    <name evidence="2" type="ORF">BDQ12DRAFT_510472</name>
</gene>
<name>A0A5C3MF16_9AGAR</name>
<dbReference type="Proteomes" id="UP000308652">
    <property type="component" value="Unassembled WGS sequence"/>
</dbReference>
<evidence type="ECO:0000313" key="3">
    <source>
        <dbReference type="Proteomes" id="UP000308652"/>
    </source>
</evidence>
<accession>A0A5C3MF16</accession>
<feature type="region of interest" description="Disordered" evidence="1">
    <location>
        <begin position="141"/>
        <end position="234"/>
    </location>
</feature>
<feature type="compositionally biased region" description="Low complexity" evidence="1">
    <location>
        <begin position="189"/>
        <end position="210"/>
    </location>
</feature>
<feature type="region of interest" description="Disordered" evidence="1">
    <location>
        <begin position="1"/>
        <end position="24"/>
    </location>
</feature>
<dbReference type="EMBL" id="ML213598">
    <property type="protein sequence ID" value="TFK39771.1"/>
    <property type="molecule type" value="Genomic_DNA"/>
</dbReference>
<protein>
    <submittedName>
        <fullName evidence="2">Uncharacterized protein</fullName>
    </submittedName>
</protein>
<keyword evidence="3" id="KW-1185">Reference proteome</keyword>